<dbReference type="Proteomes" id="UP001054945">
    <property type="component" value="Unassembled WGS sequence"/>
</dbReference>
<gene>
    <name evidence="1" type="ORF">CEXT_672291</name>
</gene>
<organism evidence="1 2">
    <name type="scientific">Caerostris extrusa</name>
    <name type="common">Bark spider</name>
    <name type="synonym">Caerostris bankana</name>
    <dbReference type="NCBI Taxonomy" id="172846"/>
    <lineage>
        <taxon>Eukaryota</taxon>
        <taxon>Metazoa</taxon>
        <taxon>Ecdysozoa</taxon>
        <taxon>Arthropoda</taxon>
        <taxon>Chelicerata</taxon>
        <taxon>Arachnida</taxon>
        <taxon>Araneae</taxon>
        <taxon>Araneomorphae</taxon>
        <taxon>Entelegynae</taxon>
        <taxon>Araneoidea</taxon>
        <taxon>Araneidae</taxon>
        <taxon>Caerostris</taxon>
    </lineage>
</organism>
<comment type="caution">
    <text evidence="1">The sequence shown here is derived from an EMBL/GenBank/DDBJ whole genome shotgun (WGS) entry which is preliminary data.</text>
</comment>
<reference evidence="1 2" key="1">
    <citation type="submission" date="2021-06" db="EMBL/GenBank/DDBJ databases">
        <title>Caerostris extrusa draft genome.</title>
        <authorList>
            <person name="Kono N."/>
            <person name="Arakawa K."/>
        </authorList>
    </citation>
    <scope>NUCLEOTIDE SEQUENCE [LARGE SCALE GENOMIC DNA]</scope>
</reference>
<proteinExistence type="predicted"/>
<keyword evidence="2" id="KW-1185">Reference proteome</keyword>
<protein>
    <submittedName>
        <fullName evidence="1">Uncharacterized protein</fullName>
    </submittedName>
</protein>
<dbReference type="EMBL" id="BPLR01005817">
    <property type="protein sequence ID" value="GIY05201.1"/>
    <property type="molecule type" value="Genomic_DNA"/>
</dbReference>
<dbReference type="AlphaFoldDB" id="A0AAV4QAU4"/>
<name>A0AAV4QAU4_CAEEX</name>
<evidence type="ECO:0000313" key="1">
    <source>
        <dbReference type="EMBL" id="GIY05201.1"/>
    </source>
</evidence>
<accession>A0AAV4QAU4</accession>
<evidence type="ECO:0000313" key="2">
    <source>
        <dbReference type="Proteomes" id="UP001054945"/>
    </source>
</evidence>
<sequence>MLHDPENKSELTHLQKPSIANSVILNQNPQCCEDSNTGHHVNIPIPFAEPCSLPGFQQTFGQRNALRNQIAQYPNASSQMDCSSISHGRNVVSFYIGFQCKQQCICESDIATL</sequence>